<comment type="subcellular location">
    <subcellularLocation>
        <location evidence="2">Cytoplasm</location>
    </subcellularLocation>
    <subcellularLocation>
        <location evidence="1">Nucleus</location>
    </subcellularLocation>
</comment>
<feature type="region of interest" description="Disordered" evidence="14">
    <location>
        <begin position="215"/>
        <end position="274"/>
    </location>
</feature>
<evidence type="ECO:0000313" key="17">
    <source>
        <dbReference type="Proteomes" id="UP000782241"/>
    </source>
</evidence>
<feature type="domain" description="DEUBAD" evidence="15">
    <location>
        <begin position="95"/>
        <end position="209"/>
    </location>
</feature>
<evidence type="ECO:0000313" key="16">
    <source>
        <dbReference type="EMBL" id="KAG5660747.1"/>
    </source>
</evidence>
<evidence type="ECO:0000256" key="9">
    <source>
        <dbReference type="ARBA" id="ARBA00022771"/>
    </source>
</evidence>
<dbReference type="Pfam" id="PF10483">
    <property type="entry name" value="Elong_Iki1"/>
    <property type="match status" value="1"/>
</dbReference>
<dbReference type="PANTHER" id="PTHR15641:SF1">
    <property type="entry name" value="ELONGATOR COMPLEX PROTEIN 5"/>
    <property type="match status" value="1"/>
</dbReference>
<evidence type="ECO:0000256" key="7">
    <source>
        <dbReference type="ARBA" id="ARBA00022694"/>
    </source>
</evidence>
<feature type="compositionally biased region" description="Polar residues" evidence="14">
    <location>
        <begin position="10"/>
        <end position="21"/>
    </location>
</feature>
<evidence type="ECO:0000256" key="4">
    <source>
        <dbReference type="ARBA" id="ARBA00009567"/>
    </source>
</evidence>
<evidence type="ECO:0000259" key="15">
    <source>
        <dbReference type="PROSITE" id="PS51916"/>
    </source>
</evidence>
<evidence type="ECO:0000256" key="6">
    <source>
        <dbReference type="ARBA" id="ARBA00022490"/>
    </source>
</evidence>
<dbReference type="GO" id="GO:0005829">
    <property type="term" value="C:cytosol"/>
    <property type="evidence" value="ECO:0007669"/>
    <property type="project" value="TreeGrafter"/>
</dbReference>
<sequence length="619" mass="68359">MNDEDKGTIVVNSGSKSSVHQSAPESSPLSSAPDNEHNDTAVQADQFSDTPGTSLTEQDTTPSTTPKKAKGKRRVVVKKAVRKSKWNADNILTDSKSPLASADLRSILSNPLAWDILEKEEKAEILALFPDSQHILSAGTEDARPDFASLMNDDTFRYDCAAYTENIVQGRHDPEWLEQAWAAHERRKMGDFDEYLDDKFKEEWEVELPPELKTHRKPTISKEESDVKMGSVEPVPSGNDSTADTCIEVDTTDKKENPNSEDRTDELETEDAVQEEPMIVAAGQENSSAMEIDGEDTNEESAKGECIMKLLNLRDGASPLTLVIDNLEQPARPVLGEFVSRAKIAKTQVIFLSLVTLKKPQDADVFIKAMGRDLQAVRKELLNHYPAFNPLVDKGKPTQRAVVIIDSLNALASSAPQSLASFLSSIITPAVSIVATYHDDVPVVLPRSFTTAILRLTNLYQEIERQKARNRSIQEPEWGLNEDRDGVLVGLGERGKDRTEESNGVVIFMELRRRSGRTVSEKFILGSKSSAAAPLPGKVCLLTDHPMFAAPTDSGETGEGEEEPESTFNLGLTEKQRKDREGIVLPYFDAQIDIGAGEGGRILYEMGREDDFDDEEDEI</sequence>
<keyword evidence="7" id="KW-0819">tRNA processing</keyword>
<dbReference type="GO" id="GO:0002098">
    <property type="term" value="P:tRNA wobble uridine modification"/>
    <property type="evidence" value="ECO:0007669"/>
    <property type="project" value="InterPro"/>
</dbReference>
<dbReference type="InterPro" id="IPR028020">
    <property type="entry name" value="ASX_DEUBAD_dom"/>
</dbReference>
<dbReference type="CDD" id="cd19496">
    <property type="entry name" value="Elp5"/>
    <property type="match status" value="1"/>
</dbReference>
<evidence type="ECO:0000256" key="13">
    <source>
        <dbReference type="ARBA" id="ARBA00023242"/>
    </source>
</evidence>
<keyword evidence="11" id="KW-0805">Transcription regulation</keyword>
<evidence type="ECO:0000256" key="11">
    <source>
        <dbReference type="ARBA" id="ARBA00023015"/>
    </source>
</evidence>
<dbReference type="AlphaFoldDB" id="A0A9P7H9K9"/>
<dbReference type="PANTHER" id="PTHR15641">
    <property type="entry name" value="ELONGATOR COMPLEX PROTEIN 5"/>
    <property type="match status" value="1"/>
</dbReference>
<dbReference type="PROSITE" id="PS51916">
    <property type="entry name" value="DEUBAD"/>
    <property type="match status" value="1"/>
</dbReference>
<keyword evidence="10" id="KW-0862">Zinc</keyword>
<accession>A0A9P7H9K9</accession>
<gene>
    <name evidence="16" type="ORF">KAF25_003353</name>
</gene>
<feature type="compositionally biased region" description="Polar residues" evidence="14">
    <location>
        <begin position="40"/>
        <end position="66"/>
    </location>
</feature>
<protein>
    <recommendedName>
        <fullName evidence="5">Elongator complex protein 5</fullName>
    </recommendedName>
</protein>
<organism evidence="16 17">
    <name type="scientific">Fusarium avenaceum</name>
    <dbReference type="NCBI Taxonomy" id="40199"/>
    <lineage>
        <taxon>Eukaryota</taxon>
        <taxon>Fungi</taxon>
        <taxon>Dikarya</taxon>
        <taxon>Ascomycota</taxon>
        <taxon>Pezizomycotina</taxon>
        <taxon>Sordariomycetes</taxon>
        <taxon>Hypocreomycetidae</taxon>
        <taxon>Hypocreales</taxon>
        <taxon>Nectriaceae</taxon>
        <taxon>Fusarium</taxon>
        <taxon>Fusarium tricinctum species complex</taxon>
    </lineage>
</organism>
<keyword evidence="6" id="KW-0963">Cytoplasm</keyword>
<evidence type="ECO:0000256" key="3">
    <source>
        <dbReference type="ARBA" id="ARBA00005043"/>
    </source>
</evidence>
<keyword evidence="8" id="KW-0479">Metal-binding</keyword>
<evidence type="ECO:0000256" key="5">
    <source>
        <dbReference type="ARBA" id="ARBA00020264"/>
    </source>
</evidence>
<feature type="compositionally biased region" description="Low complexity" evidence="14">
    <location>
        <begin position="22"/>
        <end position="33"/>
    </location>
</feature>
<comment type="pathway">
    <text evidence="3">tRNA modification; 5-methoxycarbonylmethyl-2-thiouridine-tRNA biosynthesis.</text>
</comment>
<comment type="similarity">
    <text evidence="4">Belongs to the ELP5 family.</text>
</comment>
<evidence type="ECO:0000256" key="14">
    <source>
        <dbReference type="SAM" id="MobiDB-lite"/>
    </source>
</evidence>
<reference evidence="16" key="1">
    <citation type="submission" date="2021-04" db="EMBL/GenBank/DDBJ databases">
        <title>Draft genome of Fusarium avenaceum strain F156N33, isolated from an atmospheric sample in Virginia.</title>
        <authorList>
            <person name="Yang S."/>
            <person name="Vinatzer B.A."/>
            <person name="Coleman J."/>
        </authorList>
    </citation>
    <scope>NUCLEOTIDE SEQUENCE</scope>
    <source>
        <strain evidence="16">F156N33</strain>
    </source>
</reference>
<feature type="compositionally biased region" description="Acidic residues" evidence="14">
    <location>
        <begin position="263"/>
        <end position="274"/>
    </location>
</feature>
<comment type="caution">
    <text evidence="16">The sequence shown here is derived from an EMBL/GenBank/DDBJ whole genome shotgun (WGS) entry which is preliminary data.</text>
</comment>
<dbReference type="GO" id="GO:0005634">
    <property type="term" value="C:nucleus"/>
    <property type="evidence" value="ECO:0007669"/>
    <property type="project" value="UniProtKB-SubCell"/>
</dbReference>
<dbReference type="InterPro" id="IPR019519">
    <property type="entry name" value="Elp5"/>
</dbReference>
<evidence type="ECO:0000256" key="1">
    <source>
        <dbReference type="ARBA" id="ARBA00004123"/>
    </source>
</evidence>
<dbReference type="Proteomes" id="UP000782241">
    <property type="component" value="Unassembled WGS sequence"/>
</dbReference>
<keyword evidence="13" id="KW-0539">Nucleus</keyword>
<dbReference type="Pfam" id="PF13919">
    <property type="entry name" value="ASXH"/>
    <property type="match status" value="1"/>
</dbReference>
<keyword evidence="17" id="KW-1185">Reference proteome</keyword>
<dbReference type="Gene3D" id="3.40.50.300">
    <property type="entry name" value="P-loop containing nucleotide triphosphate hydrolases"/>
    <property type="match status" value="1"/>
</dbReference>
<proteinExistence type="inferred from homology"/>
<feature type="compositionally biased region" description="Basic residues" evidence="14">
    <location>
        <begin position="67"/>
        <end position="78"/>
    </location>
</feature>
<dbReference type="EMBL" id="JAGPUO010000009">
    <property type="protein sequence ID" value="KAG5660747.1"/>
    <property type="molecule type" value="Genomic_DNA"/>
</dbReference>
<feature type="compositionally biased region" description="Basic and acidic residues" evidence="14">
    <location>
        <begin position="251"/>
        <end position="262"/>
    </location>
</feature>
<feature type="region of interest" description="Disordered" evidence="14">
    <location>
        <begin position="1"/>
        <end position="78"/>
    </location>
</feature>
<dbReference type="GO" id="GO:0033588">
    <property type="term" value="C:elongator holoenzyme complex"/>
    <property type="evidence" value="ECO:0007669"/>
    <property type="project" value="InterPro"/>
</dbReference>
<dbReference type="InterPro" id="IPR044867">
    <property type="entry name" value="DEUBAD_dom"/>
</dbReference>
<evidence type="ECO:0000256" key="8">
    <source>
        <dbReference type="ARBA" id="ARBA00022723"/>
    </source>
</evidence>
<dbReference type="GO" id="GO:0008270">
    <property type="term" value="F:zinc ion binding"/>
    <property type="evidence" value="ECO:0007669"/>
    <property type="project" value="UniProtKB-KW"/>
</dbReference>
<keyword evidence="9" id="KW-0863">Zinc-finger</keyword>
<name>A0A9P7H9K9_9HYPO</name>
<keyword evidence="12" id="KW-0804">Transcription</keyword>
<dbReference type="GO" id="GO:0000049">
    <property type="term" value="F:tRNA binding"/>
    <property type="evidence" value="ECO:0007669"/>
    <property type="project" value="TreeGrafter"/>
</dbReference>
<evidence type="ECO:0000256" key="12">
    <source>
        <dbReference type="ARBA" id="ARBA00023163"/>
    </source>
</evidence>
<evidence type="ECO:0000256" key="10">
    <source>
        <dbReference type="ARBA" id="ARBA00022833"/>
    </source>
</evidence>
<evidence type="ECO:0000256" key="2">
    <source>
        <dbReference type="ARBA" id="ARBA00004496"/>
    </source>
</evidence>
<dbReference type="InterPro" id="IPR027417">
    <property type="entry name" value="P-loop_NTPase"/>
</dbReference>